<comment type="caution">
    <text evidence="9">The sequence shown here is derived from an EMBL/GenBank/DDBJ whole genome shotgun (WGS) entry which is preliminary data.</text>
</comment>
<feature type="compositionally biased region" description="Acidic residues" evidence="6">
    <location>
        <begin position="724"/>
        <end position="735"/>
    </location>
</feature>
<dbReference type="GO" id="GO:0051301">
    <property type="term" value="P:cell division"/>
    <property type="evidence" value="ECO:0007669"/>
    <property type="project" value="UniProtKB-KW"/>
</dbReference>
<proteinExistence type="predicted"/>
<dbReference type="GO" id="GO:0031145">
    <property type="term" value="P:anaphase-promoting complex-dependent catabolic process"/>
    <property type="evidence" value="ECO:0007669"/>
    <property type="project" value="InterPro"/>
</dbReference>
<feature type="compositionally biased region" description="Basic and acidic residues" evidence="6">
    <location>
        <begin position="742"/>
        <end position="756"/>
    </location>
</feature>
<dbReference type="Pfam" id="PF12894">
    <property type="entry name" value="ANAPC4_WD40"/>
    <property type="match status" value="1"/>
</dbReference>
<evidence type="ECO:0000256" key="4">
    <source>
        <dbReference type="ARBA" id="ARBA00022786"/>
    </source>
</evidence>
<dbReference type="PANTHER" id="PTHR13260:SF0">
    <property type="entry name" value="ANAPHASE-PROMOTING COMPLEX SUBUNIT 4"/>
    <property type="match status" value="1"/>
</dbReference>
<dbReference type="InterPro" id="IPR036322">
    <property type="entry name" value="WD40_repeat_dom_sf"/>
</dbReference>
<dbReference type="Proteomes" id="UP001372834">
    <property type="component" value="Unassembled WGS sequence"/>
</dbReference>
<feature type="domain" description="Anaphase-promoting complex subunit 4-like WD40" evidence="7">
    <location>
        <begin position="22"/>
        <end position="110"/>
    </location>
</feature>
<keyword evidence="3" id="KW-0498">Mitosis</keyword>
<keyword evidence="5" id="KW-0131">Cell cycle</keyword>
<evidence type="ECO:0000259" key="8">
    <source>
        <dbReference type="Pfam" id="PF12896"/>
    </source>
</evidence>
<reference evidence="9 10" key="1">
    <citation type="submission" date="2023-10" db="EMBL/GenBank/DDBJ databases">
        <title>Genomes of two closely related lineages of the louse Polyplax serrata with different host specificities.</title>
        <authorList>
            <person name="Martinu J."/>
            <person name="Tarabai H."/>
            <person name="Stefka J."/>
            <person name="Hypsa V."/>
        </authorList>
    </citation>
    <scope>NUCLEOTIDE SEQUENCE [LARGE SCALE GENOMIC DNA]</scope>
    <source>
        <strain evidence="9">HR10_N</strain>
    </source>
</reference>
<evidence type="ECO:0000259" key="7">
    <source>
        <dbReference type="Pfam" id="PF12894"/>
    </source>
</evidence>
<evidence type="ECO:0000256" key="5">
    <source>
        <dbReference type="ARBA" id="ARBA00023306"/>
    </source>
</evidence>
<protein>
    <recommendedName>
        <fullName evidence="1">Anaphase-promoting complex subunit 4</fullName>
    </recommendedName>
</protein>
<dbReference type="InterPro" id="IPR024789">
    <property type="entry name" value="APC4"/>
</dbReference>
<organism evidence="9 10">
    <name type="scientific">Polyplax serrata</name>
    <name type="common">Common mouse louse</name>
    <dbReference type="NCBI Taxonomy" id="468196"/>
    <lineage>
        <taxon>Eukaryota</taxon>
        <taxon>Metazoa</taxon>
        <taxon>Ecdysozoa</taxon>
        <taxon>Arthropoda</taxon>
        <taxon>Hexapoda</taxon>
        <taxon>Insecta</taxon>
        <taxon>Pterygota</taxon>
        <taxon>Neoptera</taxon>
        <taxon>Paraneoptera</taxon>
        <taxon>Psocodea</taxon>
        <taxon>Troctomorpha</taxon>
        <taxon>Phthiraptera</taxon>
        <taxon>Anoplura</taxon>
        <taxon>Polyplacidae</taxon>
        <taxon>Polyplax</taxon>
    </lineage>
</organism>
<evidence type="ECO:0000313" key="10">
    <source>
        <dbReference type="Proteomes" id="UP001372834"/>
    </source>
</evidence>
<dbReference type="AlphaFoldDB" id="A0AAN8PLI0"/>
<dbReference type="Pfam" id="PF12896">
    <property type="entry name" value="ANAPC4"/>
    <property type="match status" value="1"/>
</dbReference>
<dbReference type="SUPFAM" id="SSF50978">
    <property type="entry name" value="WD40 repeat-like"/>
    <property type="match status" value="1"/>
</dbReference>
<evidence type="ECO:0000256" key="1">
    <source>
        <dbReference type="ARBA" id="ARBA00016067"/>
    </source>
</evidence>
<dbReference type="Gene3D" id="2.130.10.10">
    <property type="entry name" value="YVTN repeat-like/Quinoprotein amine dehydrogenase"/>
    <property type="match status" value="1"/>
</dbReference>
<keyword evidence="2" id="KW-0132">Cell division</keyword>
<dbReference type="GO" id="GO:0070979">
    <property type="term" value="P:protein K11-linked ubiquitination"/>
    <property type="evidence" value="ECO:0007669"/>
    <property type="project" value="TreeGrafter"/>
</dbReference>
<feature type="domain" description="Anaphase-promoting complex subunit 4 long" evidence="8">
    <location>
        <begin position="245"/>
        <end position="442"/>
    </location>
</feature>
<dbReference type="EMBL" id="JAWJWE010000003">
    <property type="protein sequence ID" value="KAK6638543.1"/>
    <property type="molecule type" value="Genomic_DNA"/>
</dbReference>
<gene>
    <name evidence="9" type="ORF">RUM43_006810</name>
</gene>
<name>A0AAN8PLI0_POLSC</name>
<keyword evidence="4" id="KW-0833">Ubl conjugation pathway</keyword>
<feature type="region of interest" description="Disordered" evidence="6">
    <location>
        <begin position="724"/>
        <end position="764"/>
    </location>
</feature>
<dbReference type="GO" id="GO:0034399">
    <property type="term" value="C:nuclear periphery"/>
    <property type="evidence" value="ECO:0007669"/>
    <property type="project" value="TreeGrafter"/>
</dbReference>
<dbReference type="GO" id="GO:0005680">
    <property type="term" value="C:anaphase-promoting complex"/>
    <property type="evidence" value="ECO:0007669"/>
    <property type="project" value="InterPro"/>
</dbReference>
<accession>A0AAN8PLI0</accession>
<dbReference type="InterPro" id="IPR015943">
    <property type="entry name" value="WD40/YVTN_repeat-like_dom_sf"/>
</dbReference>
<sequence>MSSGNAMRQLEERHSATKIELMVWSTKLDLLALSYANGEVALHRLNWLKVWVLAPPAESVTVKGIAWRPDAKVLAIGYSTNEIYLVDVENKEILNKSQHEAEITSLTWTQDKEEFCSKKANLLNQKIYNHSKELSYKDECSIFLPKLPSLNRSFGPSTAVSEDHVEDAKKIRDQQNLNLLLVGLGNGKLCISVFGLFPSAIIDIKSYFGNRECIILDSNISKDFKVILVAVCLRTLDTDKYTISMLLLNSEILSNNCHELHMLVLKYGHLISSLDYLNQTLQSIIESWENILIEMDSKLTAYASKVPPGQVSADFLELLMFGTPSPEMGTFLLQDLTERGLKKLGNSIELSYLNIQKLVLKHLHSVGQNLAYHVDELWGLSRCPNYCQILGLNETYVNKAFISTGSFLIKATEVQQVIDSSLKRYKAFFRWLYTTILRLSDDRVSSEMSKISQQDLQNIAEFLYNFEGEDPSVSLSKPKFNLERLGQYLLDKNLDILSSEGNELWTELLEQKHPLINQHQLIIPHHKEMSLVQEIKHLEIQINCVFKHSEEFIGQHFKLLYMKDFVQVSEPKIRLTNTYFSEEEKFLIGLLDPKSSPPNAFYFIDMAVHPDRQTKCVHLSLGPAGEREPSSRVTDLQFYLPDVLSILVDQKSGVHPTGFVQLPVKLIKDLNCDMFSSINIQHILDNYVRNIEGIVASKFAVSGSRKVSVILSENKRKVKLFEMEAEDEEDDDDLMETTGSYKESDDSRAKLDKTMEESNSDIVA</sequence>
<dbReference type="InterPro" id="IPR024790">
    <property type="entry name" value="APC4_long_dom"/>
</dbReference>
<evidence type="ECO:0000256" key="3">
    <source>
        <dbReference type="ARBA" id="ARBA00022776"/>
    </source>
</evidence>
<evidence type="ECO:0000256" key="2">
    <source>
        <dbReference type="ARBA" id="ARBA00022618"/>
    </source>
</evidence>
<dbReference type="InterPro" id="IPR024977">
    <property type="entry name" value="Apc4-like_WD40_dom"/>
</dbReference>
<evidence type="ECO:0000313" key="9">
    <source>
        <dbReference type="EMBL" id="KAK6638543.1"/>
    </source>
</evidence>
<evidence type="ECO:0000256" key="6">
    <source>
        <dbReference type="SAM" id="MobiDB-lite"/>
    </source>
</evidence>
<dbReference type="PANTHER" id="PTHR13260">
    <property type="entry name" value="ANAPHASE PROMOTING COMPLEX SUBUNIT 4 APC4"/>
    <property type="match status" value="1"/>
</dbReference>